<proteinExistence type="predicted"/>
<dbReference type="EMBL" id="JACXAE010000039">
    <property type="protein sequence ID" value="MBD2772422.1"/>
    <property type="molecule type" value="Genomic_DNA"/>
</dbReference>
<comment type="caution">
    <text evidence="1">The sequence shown here is derived from an EMBL/GenBank/DDBJ whole genome shotgun (WGS) entry which is preliminary data.</text>
</comment>
<sequence length="1001" mass="116007">MNNSIQAGGNELVFVDYSELLDKILQVLRQQQLFRVSDDRHRLLIDINTVASQVANLQLSNPLGASANSAKAATINFSPGFKENFKNQIQAIADCLHQQLESTILKQPSTTVKEFVENLVTDLQTFKGSTPSLNFTYPFTPYQGLQKQRLTFPDKGAKSKEILKFHKLTITVQKTRDFNEQLRDGLENYIKVQFKSTSEEDREELGYILEELHKEKENRELDFYRLRRIVDKETLGKLKKQAQINYLEYLYENIHTDASTTNAQAAMYLQDTIRRLRLIEEYINDVNKADGDYQVNYAGISLNYRDIFSRGEAFDMLPIIPKIEGYLGETKDEERGEIQFIFGLKLKFDGKVQAYGGKTVSEYYLNLLNPDTEEHQVLADPLKKETFARKVLKIAFLYYFLFALNPNSSELAYNPIPNFEQKVIPILKSDDDAAKQQLFRDIIKYFNKLDVLSKIKQLKKLLINVIKSKRTFPHREYPQHITIKKSILEQEINNIFNQNTFFKPVLRGNPKEILKYIAIGEANATTNSLCSLPAKITISDIHYVSCDERQSLNMEYDIANIRALPVLFLPWENKKCQDVYSKTFQERKLVLFPYRLEETKLEAQQAFIYLFTFSLLAYISIKVLLQEQKRLFLPILRLHLHNKEDDAPIEKFIVSLSGVLSHLFNEEHRSNAQGIDIRDLQTKGKFKVPNVLSSLYSVLPKKFTFSNPSDYPKIVDKLAIVVVSSRESDRRWGGTQKLSNLMGEILGLRCLDGAVRVQLLKTFSDNYENQQMFRYPTVVIDEVAKLYKMGFRHFLYIAKAPYSSTLHMTQTEDDDGLFFLSREVIKAFKEQHDDIKIYPMFFDKYYAVKIEDKIGVPSLYIQDTAELTNLVDDPSQKSVVFFNLFNGITVGKQEERHYNGVISYATLLKIYEGILDDEDIYKGLIFKGEQKNDILQYLTLFHFSRYEQHKQINLKLDPYENLIGDRSVGALSLFNHMRGKGEFNSLAFLTEVKKILNVNHR</sequence>
<dbReference type="AlphaFoldDB" id="A0A8J6XH28"/>
<dbReference type="RefSeq" id="WP_190826947.1">
    <property type="nucleotide sequence ID" value="NZ_CAWPPI010000039.1"/>
</dbReference>
<reference evidence="1" key="1">
    <citation type="submission" date="2020-09" db="EMBL/GenBank/DDBJ databases">
        <title>Iningainema tapete sp. nov. (Scytonemataceae, Cyanobacteria) from greenhouses in central Florida (USA) produces two types of nodularin with biosynthetic potential for microcystin-LR and anabaenopeptins.</title>
        <authorList>
            <person name="Berthold D.E."/>
            <person name="Lefler F.W."/>
            <person name="Huang I.-S."/>
            <person name="Abdulla H."/>
            <person name="Zimba P.V."/>
            <person name="Laughinghouse H.D. IV."/>
        </authorList>
    </citation>
    <scope>NUCLEOTIDE SEQUENCE</scope>
    <source>
        <strain evidence="1">BLCCT55</strain>
    </source>
</reference>
<dbReference type="Proteomes" id="UP000629098">
    <property type="component" value="Unassembled WGS sequence"/>
</dbReference>
<name>A0A8J6XH28_9CYAN</name>
<keyword evidence="2" id="KW-1185">Reference proteome</keyword>
<accession>A0A8J6XH28</accession>
<evidence type="ECO:0000313" key="1">
    <source>
        <dbReference type="EMBL" id="MBD2772422.1"/>
    </source>
</evidence>
<gene>
    <name evidence="1" type="ORF">ICL16_10115</name>
</gene>
<protein>
    <submittedName>
        <fullName evidence="1">Uncharacterized protein</fullName>
    </submittedName>
</protein>
<organism evidence="1 2">
    <name type="scientific">Iningainema tapete BLCC-T55</name>
    <dbReference type="NCBI Taxonomy" id="2748662"/>
    <lineage>
        <taxon>Bacteria</taxon>
        <taxon>Bacillati</taxon>
        <taxon>Cyanobacteriota</taxon>
        <taxon>Cyanophyceae</taxon>
        <taxon>Nostocales</taxon>
        <taxon>Scytonemataceae</taxon>
        <taxon>Iningainema tapete</taxon>
    </lineage>
</organism>
<evidence type="ECO:0000313" key="2">
    <source>
        <dbReference type="Proteomes" id="UP000629098"/>
    </source>
</evidence>